<dbReference type="Proteomes" id="UP001215598">
    <property type="component" value="Unassembled WGS sequence"/>
</dbReference>
<dbReference type="EMBL" id="JARKIB010000214">
    <property type="protein sequence ID" value="KAJ7723049.1"/>
    <property type="molecule type" value="Genomic_DNA"/>
</dbReference>
<keyword evidence="1" id="KW-1133">Transmembrane helix</keyword>
<name>A0AAD7HKW0_9AGAR</name>
<protein>
    <submittedName>
        <fullName evidence="2">Uncharacterized protein</fullName>
    </submittedName>
</protein>
<keyword evidence="1" id="KW-0812">Transmembrane</keyword>
<evidence type="ECO:0000313" key="3">
    <source>
        <dbReference type="Proteomes" id="UP001215598"/>
    </source>
</evidence>
<evidence type="ECO:0000313" key="2">
    <source>
        <dbReference type="EMBL" id="KAJ7723049.1"/>
    </source>
</evidence>
<comment type="caution">
    <text evidence="2">The sequence shown here is derived from an EMBL/GenBank/DDBJ whole genome shotgun (WGS) entry which is preliminary data.</text>
</comment>
<reference evidence="2" key="1">
    <citation type="submission" date="2023-03" db="EMBL/GenBank/DDBJ databases">
        <title>Massive genome expansion in bonnet fungi (Mycena s.s.) driven by repeated elements and novel gene families across ecological guilds.</title>
        <authorList>
            <consortium name="Lawrence Berkeley National Laboratory"/>
            <person name="Harder C.B."/>
            <person name="Miyauchi S."/>
            <person name="Viragh M."/>
            <person name="Kuo A."/>
            <person name="Thoen E."/>
            <person name="Andreopoulos B."/>
            <person name="Lu D."/>
            <person name="Skrede I."/>
            <person name="Drula E."/>
            <person name="Henrissat B."/>
            <person name="Morin E."/>
            <person name="Kohler A."/>
            <person name="Barry K."/>
            <person name="LaButti K."/>
            <person name="Morin E."/>
            <person name="Salamov A."/>
            <person name="Lipzen A."/>
            <person name="Mereny Z."/>
            <person name="Hegedus B."/>
            <person name="Baldrian P."/>
            <person name="Stursova M."/>
            <person name="Weitz H."/>
            <person name="Taylor A."/>
            <person name="Grigoriev I.V."/>
            <person name="Nagy L.G."/>
            <person name="Martin F."/>
            <person name="Kauserud H."/>
        </authorList>
    </citation>
    <scope>NUCLEOTIDE SEQUENCE</scope>
    <source>
        <strain evidence="2">CBHHK182m</strain>
    </source>
</reference>
<keyword evidence="1" id="KW-0472">Membrane</keyword>
<feature type="transmembrane region" description="Helical" evidence="1">
    <location>
        <begin position="15"/>
        <end position="35"/>
    </location>
</feature>
<gene>
    <name evidence="2" type="ORF">B0H16DRAFT_1599385</name>
</gene>
<keyword evidence="3" id="KW-1185">Reference proteome</keyword>
<dbReference type="AlphaFoldDB" id="A0AAD7HKW0"/>
<organism evidence="2 3">
    <name type="scientific">Mycena metata</name>
    <dbReference type="NCBI Taxonomy" id="1033252"/>
    <lineage>
        <taxon>Eukaryota</taxon>
        <taxon>Fungi</taxon>
        <taxon>Dikarya</taxon>
        <taxon>Basidiomycota</taxon>
        <taxon>Agaricomycotina</taxon>
        <taxon>Agaricomycetes</taxon>
        <taxon>Agaricomycetidae</taxon>
        <taxon>Agaricales</taxon>
        <taxon>Marasmiineae</taxon>
        <taxon>Mycenaceae</taxon>
        <taxon>Mycena</taxon>
    </lineage>
</organism>
<evidence type="ECO:0000256" key="1">
    <source>
        <dbReference type="SAM" id="Phobius"/>
    </source>
</evidence>
<accession>A0AAD7HKW0</accession>
<proteinExistence type="predicted"/>
<sequence length="166" mass="17722">MSGNGSFNVGSSTLYRYPIIAALAIVIIIGAMLCWRSRVVERRARLFGPLHPPAEIVIAKTKPHLYDVYLGGRGGELWHEIMPLSHSRVGPGPQHLSKDTPLDADLPVSALSTVALMIEMPSNVNSPHAISNSASSDGPDSEQGLPYLEIGLADVEVLKSTSVSAQ</sequence>